<sequence length="260" mass="28522">MTIHIVTRCPLHQSFTSPVLVRTFLRSQGVRFSSWAAISRLLSRTTSAKLSKVSLQPPQPSLVPAHKERLEQSRYITADTNTSAVTLWEDLKQMRFSPLPALGLGFAGLIPFMAPPALMILVHTYYANIALAQTAYGACILSFLGGVRWGFVLPEGSKLKADWFNLGYSVTPSLVAWGALLLPPSLSSIVLMTGIAGSAYFDIAIKGYPPWFKGLRFVLSLGAVLSLWSVFICRFVLSTPADKAALKQIEKSFQDEEEQG</sequence>
<keyword evidence="1" id="KW-1133">Transmembrane helix</keyword>
<feature type="transmembrane region" description="Helical" evidence="1">
    <location>
        <begin position="101"/>
        <end position="123"/>
    </location>
</feature>
<dbReference type="InterPro" id="IPR021836">
    <property type="entry name" value="DUF3429"/>
</dbReference>
<keyword evidence="3" id="KW-1185">Reference proteome</keyword>
<accession>A0AAN9B9Q8</accession>
<dbReference type="Pfam" id="PF11911">
    <property type="entry name" value="DUF3429"/>
    <property type="match status" value="1"/>
</dbReference>
<dbReference type="PANTHER" id="PTHR15887">
    <property type="entry name" value="TRANSMEMBRANE PROTEIN 69"/>
    <property type="match status" value="1"/>
</dbReference>
<dbReference type="EMBL" id="JBAMIC010000011">
    <property type="protein sequence ID" value="KAK7101219.1"/>
    <property type="molecule type" value="Genomic_DNA"/>
</dbReference>
<feature type="transmembrane region" description="Helical" evidence="1">
    <location>
        <begin position="129"/>
        <end position="151"/>
    </location>
</feature>
<evidence type="ECO:0008006" key="4">
    <source>
        <dbReference type="Google" id="ProtNLM"/>
    </source>
</evidence>
<feature type="transmembrane region" description="Helical" evidence="1">
    <location>
        <begin position="217"/>
        <end position="237"/>
    </location>
</feature>
<proteinExistence type="predicted"/>
<dbReference type="PANTHER" id="PTHR15887:SF1">
    <property type="entry name" value="TRANSMEMBRANE PROTEIN 69"/>
    <property type="match status" value="1"/>
</dbReference>
<organism evidence="2 3">
    <name type="scientific">Littorina saxatilis</name>
    <dbReference type="NCBI Taxonomy" id="31220"/>
    <lineage>
        <taxon>Eukaryota</taxon>
        <taxon>Metazoa</taxon>
        <taxon>Spiralia</taxon>
        <taxon>Lophotrochozoa</taxon>
        <taxon>Mollusca</taxon>
        <taxon>Gastropoda</taxon>
        <taxon>Caenogastropoda</taxon>
        <taxon>Littorinimorpha</taxon>
        <taxon>Littorinoidea</taxon>
        <taxon>Littorinidae</taxon>
        <taxon>Littorina</taxon>
    </lineage>
</organism>
<evidence type="ECO:0000313" key="3">
    <source>
        <dbReference type="Proteomes" id="UP001374579"/>
    </source>
</evidence>
<comment type="caution">
    <text evidence="2">The sequence shown here is derived from an EMBL/GenBank/DDBJ whole genome shotgun (WGS) entry which is preliminary data.</text>
</comment>
<reference evidence="2 3" key="1">
    <citation type="submission" date="2024-02" db="EMBL/GenBank/DDBJ databases">
        <title>Chromosome-scale genome assembly of the rough periwinkle Littorina saxatilis.</title>
        <authorList>
            <person name="De Jode A."/>
            <person name="Faria R."/>
            <person name="Formenti G."/>
            <person name="Sims Y."/>
            <person name="Smith T.P."/>
            <person name="Tracey A."/>
            <person name="Wood J.M.D."/>
            <person name="Zagrodzka Z.B."/>
            <person name="Johannesson K."/>
            <person name="Butlin R.K."/>
            <person name="Leder E.H."/>
        </authorList>
    </citation>
    <scope>NUCLEOTIDE SEQUENCE [LARGE SCALE GENOMIC DNA]</scope>
    <source>
        <strain evidence="2">Snail1</strain>
        <tissue evidence="2">Muscle</tissue>
    </source>
</reference>
<dbReference type="AlphaFoldDB" id="A0AAN9B9Q8"/>
<dbReference type="Proteomes" id="UP001374579">
    <property type="component" value="Unassembled WGS sequence"/>
</dbReference>
<gene>
    <name evidence="2" type="ORF">V1264_024041</name>
</gene>
<evidence type="ECO:0000256" key="1">
    <source>
        <dbReference type="SAM" id="Phobius"/>
    </source>
</evidence>
<protein>
    <recommendedName>
        <fullName evidence="4">Transmembrane protein 69</fullName>
    </recommendedName>
</protein>
<evidence type="ECO:0000313" key="2">
    <source>
        <dbReference type="EMBL" id="KAK7101219.1"/>
    </source>
</evidence>
<name>A0AAN9B9Q8_9CAEN</name>
<keyword evidence="1" id="KW-0472">Membrane</keyword>
<keyword evidence="1" id="KW-0812">Transmembrane</keyword>